<dbReference type="Proteomes" id="UP001595882">
    <property type="component" value="Unassembled WGS sequence"/>
</dbReference>
<dbReference type="NCBIfam" id="NF047420">
    <property type="entry name" value="EF_P_mod_YmfI"/>
    <property type="match status" value="1"/>
</dbReference>
<gene>
    <name evidence="2" type="primary">ymfI</name>
    <name evidence="2" type="ORF">ACFOY7_15730</name>
</gene>
<dbReference type="PANTHER" id="PTHR42879:SF2">
    <property type="entry name" value="3-OXOACYL-[ACYL-CARRIER-PROTEIN] REDUCTASE FABG"/>
    <property type="match status" value="1"/>
</dbReference>
<dbReference type="GO" id="GO:0003746">
    <property type="term" value="F:translation elongation factor activity"/>
    <property type="evidence" value="ECO:0007669"/>
    <property type="project" value="UniProtKB-KW"/>
</dbReference>
<dbReference type="InterPro" id="IPR050259">
    <property type="entry name" value="SDR"/>
</dbReference>
<keyword evidence="3" id="KW-1185">Reference proteome</keyword>
<comment type="caution">
    <text evidence="2">The sequence shown here is derived from an EMBL/GenBank/DDBJ whole genome shotgun (WGS) entry which is preliminary data.</text>
</comment>
<reference evidence="3" key="1">
    <citation type="journal article" date="2019" name="Int. J. Syst. Evol. Microbiol.">
        <title>The Global Catalogue of Microorganisms (GCM) 10K type strain sequencing project: providing services to taxonomists for standard genome sequencing and annotation.</title>
        <authorList>
            <consortium name="The Broad Institute Genomics Platform"/>
            <consortium name="The Broad Institute Genome Sequencing Center for Infectious Disease"/>
            <person name="Wu L."/>
            <person name="Ma J."/>
        </authorList>
    </citation>
    <scope>NUCLEOTIDE SEQUENCE [LARGE SCALE GENOMIC DNA]</scope>
    <source>
        <strain evidence="3">CCUG 37865</strain>
    </source>
</reference>
<dbReference type="Gene3D" id="3.40.50.720">
    <property type="entry name" value="NAD(P)-binding Rossmann-like Domain"/>
    <property type="match status" value="1"/>
</dbReference>
<dbReference type="PRINTS" id="PR00081">
    <property type="entry name" value="GDHRDH"/>
</dbReference>
<comment type="similarity">
    <text evidence="1">Belongs to the short-chain dehydrogenases/reductases (SDR) family.</text>
</comment>
<dbReference type="RefSeq" id="WP_390253256.1">
    <property type="nucleotide sequence ID" value="NZ_JBHSDT010000008.1"/>
</dbReference>
<accession>A0ABV8WXB5</accession>
<organism evidence="2 3">
    <name type="scientific">Gracilibacillus xinjiangensis</name>
    <dbReference type="NCBI Taxonomy" id="1193282"/>
    <lineage>
        <taxon>Bacteria</taxon>
        <taxon>Bacillati</taxon>
        <taxon>Bacillota</taxon>
        <taxon>Bacilli</taxon>
        <taxon>Bacillales</taxon>
        <taxon>Bacillaceae</taxon>
        <taxon>Gracilibacillus</taxon>
    </lineage>
</organism>
<sequence length="239" mass="25744">MGNRCLIVGASGEIGTAIAKKLAEDGYNLILHYNTNEQAIEQLVQGIDPQQLDGLIRADLSKPKGLKSFLSQLHQDIDKVVFASGSSVYGLIQDLSGEVMDSLLHLHVKAVWQLTQYVLPSMISKKTGHIVLITSIWGEIGASCEVAYSTVKGAQNTFIKALSKEVGPSGIYVNGVSPGFIETKMNDHLSVTEKINLVSEIPLQKSGHPADVAEAVAFLLSKKAKYITGEILRVNGGWS</sequence>
<evidence type="ECO:0000313" key="2">
    <source>
        <dbReference type="EMBL" id="MFC4404517.1"/>
    </source>
</evidence>
<evidence type="ECO:0000313" key="3">
    <source>
        <dbReference type="Proteomes" id="UP001595882"/>
    </source>
</evidence>
<dbReference type="InterPro" id="IPR036291">
    <property type="entry name" value="NAD(P)-bd_dom_sf"/>
</dbReference>
<protein>
    <submittedName>
        <fullName evidence="2">Elongation factor P 5-aminopentanone reductase</fullName>
    </submittedName>
</protein>
<name>A0ABV8WXB5_9BACI</name>
<evidence type="ECO:0000256" key="1">
    <source>
        <dbReference type="ARBA" id="ARBA00006484"/>
    </source>
</evidence>
<keyword evidence="2" id="KW-0251">Elongation factor</keyword>
<keyword evidence="2" id="KW-0648">Protein biosynthesis</keyword>
<dbReference type="EMBL" id="JBHSDT010000008">
    <property type="protein sequence ID" value="MFC4404517.1"/>
    <property type="molecule type" value="Genomic_DNA"/>
</dbReference>
<dbReference type="SUPFAM" id="SSF51735">
    <property type="entry name" value="NAD(P)-binding Rossmann-fold domains"/>
    <property type="match status" value="1"/>
</dbReference>
<dbReference type="InterPro" id="IPR002347">
    <property type="entry name" value="SDR_fam"/>
</dbReference>
<dbReference type="PANTHER" id="PTHR42879">
    <property type="entry name" value="3-OXOACYL-(ACYL-CARRIER-PROTEIN) REDUCTASE"/>
    <property type="match status" value="1"/>
</dbReference>
<dbReference type="CDD" id="cd05233">
    <property type="entry name" value="SDR_c"/>
    <property type="match status" value="1"/>
</dbReference>
<dbReference type="Pfam" id="PF13561">
    <property type="entry name" value="adh_short_C2"/>
    <property type="match status" value="1"/>
</dbReference>
<proteinExistence type="inferred from homology"/>